<protein>
    <submittedName>
        <fullName evidence="1">Uncharacterized protein</fullName>
    </submittedName>
</protein>
<reference evidence="1" key="1">
    <citation type="submission" date="2022-08" db="EMBL/GenBank/DDBJ databases">
        <authorList>
            <person name="Gutierrez-Valencia J."/>
        </authorList>
    </citation>
    <scope>NUCLEOTIDE SEQUENCE</scope>
</reference>
<gene>
    <name evidence="1" type="ORF">LITE_LOCUS30546</name>
</gene>
<evidence type="ECO:0000313" key="2">
    <source>
        <dbReference type="Proteomes" id="UP001154282"/>
    </source>
</evidence>
<dbReference type="Proteomes" id="UP001154282">
    <property type="component" value="Unassembled WGS sequence"/>
</dbReference>
<proteinExistence type="predicted"/>
<dbReference type="EMBL" id="CAMGYJ010000007">
    <property type="protein sequence ID" value="CAI0450496.1"/>
    <property type="molecule type" value="Genomic_DNA"/>
</dbReference>
<sequence>MLELGPGITHKSYVLSNFYNHIKLVFVHLFESHLQRNSIEI</sequence>
<keyword evidence="2" id="KW-1185">Reference proteome</keyword>
<dbReference type="AlphaFoldDB" id="A0AAV0MW82"/>
<evidence type="ECO:0000313" key="1">
    <source>
        <dbReference type="EMBL" id="CAI0450496.1"/>
    </source>
</evidence>
<organism evidence="1 2">
    <name type="scientific">Linum tenue</name>
    <dbReference type="NCBI Taxonomy" id="586396"/>
    <lineage>
        <taxon>Eukaryota</taxon>
        <taxon>Viridiplantae</taxon>
        <taxon>Streptophyta</taxon>
        <taxon>Embryophyta</taxon>
        <taxon>Tracheophyta</taxon>
        <taxon>Spermatophyta</taxon>
        <taxon>Magnoliopsida</taxon>
        <taxon>eudicotyledons</taxon>
        <taxon>Gunneridae</taxon>
        <taxon>Pentapetalae</taxon>
        <taxon>rosids</taxon>
        <taxon>fabids</taxon>
        <taxon>Malpighiales</taxon>
        <taxon>Linaceae</taxon>
        <taxon>Linum</taxon>
    </lineage>
</organism>
<accession>A0AAV0MW82</accession>
<comment type="caution">
    <text evidence="1">The sequence shown here is derived from an EMBL/GenBank/DDBJ whole genome shotgun (WGS) entry which is preliminary data.</text>
</comment>
<name>A0AAV0MW82_9ROSI</name>